<name>A0A932VS59_9BACT</name>
<dbReference type="AlphaFoldDB" id="A0A932VS59"/>
<dbReference type="EMBL" id="JACQCR010000013">
    <property type="protein sequence ID" value="MBI3630836.1"/>
    <property type="molecule type" value="Genomic_DNA"/>
</dbReference>
<sequence>MNKKEEVFTGLKREMDSARRFLARIKTKEDIALRTFLLMGSRLQALHKKIQPAIKSGEIPELAALEKEIDEALRTIARAKIRHEWDRKKKKSVRTFGDSSLHKKRVYKTLQFASR</sequence>
<gene>
    <name evidence="1" type="ORF">HY221_00665</name>
</gene>
<reference evidence="1" key="1">
    <citation type="submission" date="2020-07" db="EMBL/GenBank/DDBJ databases">
        <title>Huge and variable diversity of episymbiotic CPR bacteria and DPANN archaea in groundwater ecosystems.</title>
        <authorList>
            <person name="He C.Y."/>
            <person name="Keren R."/>
            <person name="Whittaker M."/>
            <person name="Farag I.F."/>
            <person name="Doudna J."/>
            <person name="Cate J.H.D."/>
            <person name="Banfield J.F."/>
        </authorList>
    </citation>
    <scope>NUCLEOTIDE SEQUENCE</scope>
    <source>
        <strain evidence="1">NC_groundwater_973_Pr1_S-0.2um_54_13</strain>
    </source>
</reference>
<proteinExistence type="predicted"/>
<organism evidence="1 2">
    <name type="scientific">Candidatus Sungiibacteriota bacterium</name>
    <dbReference type="NCBI Taxonomy" id="2750080"/>
    <lineage>
        <taxon>Bacteria</taxon>
        <taxon>Candidatus Sungiibacteriota</taxon>
    </lineage>
</organism>
<evidence type="ECO:0000313" key="1">
    <source>
        <dbReference type="EMBL" id="MBI3630836.1"/>
    </source>
</evidence>
<protein>
    <submittedName>
        <fullName evidence="1">Uncharacterized protein</fullName>
    </submittedName>
</protein>
<evidence type="ECO:0000313" key="2">
    <source>
        <dbReference type="Proteomes" id="UP000753196"/>
    </source>
</evidence>
<accession>A0A932VS59</accession>
<dbReference type="Proteomes" id="UP000753196">
    <property type="component" value="Unassembled WGS sequence"/>
</dbReference>
<comment type="caution">
    <text evidence="1">The sequence shown here is derived from an EMBL/GenBank/DDBJ whole genome shotgun (WGS) entry which is preliminary data.</text>
</comment>